<dbReference type="AlphaFoldDB" id="A0A919P7G2"/>
<organism evidence="2 3">
    <name type="scientific">Cellulomonas chitinilytica</name>
    <dbReference type="NCBI Taxonomy" id="398759"/>
    <lineage>
        <taxon>Bacteria</taxon>
        <taxon>Bacillati</taxon>
        <taxon>Actinomycetota</taxon>
        <taxon>Actinomycetes</taxon>
        <taxon>Micrococcales</taxon>
        <taxon>Cellulomonadaceae</taxon>
        <taxon>Cellulomonas</taxon>
    </lineage>
</organism>
<accession>A0A919P7G2</accession>
<evidence type="ECO:0000313" key="3">
    <source>
        <dbReference type="Proteomes" id="UP000632740"/>
    </source>
</evidence>
<proteinExistence type="predicted"/>
<feature type="compositionally biased region" description="Basic and acidic residues" evidence="1">
    <location>
        <begin position="1"/>
        <end position="11"/>
    </location>
</feature>
<gene>
    <name evidence="2" type="ORF">Cch01nite_41220</name>
</gene>
<evidence type="ECO:0000313" key="2">
    <source>
        <dbReference type="EMBL" id="GIG23398.1"/>
    </source>
</evidence>
<dbReference type="EMBL" id="BONK01000018">
    <property type="protein sequence ID" value="GIG23398.1"/>
    <property type="molecule type" value="Genomic_DNA"/>
</dbReference>
<keyword evidence="3" id="KW-1185">Reference proteome</keyword>
<feature type="region of interest" description="Disordered" evidence="1">
    <location>
        <begin position="1"/>
        <end position="29"/>
    </location>
</feature>
<evidence type="ECO:0000256" key="1">
    <source>
        <dbReference type="SAM" id="MobiDB-lite"/>
    </source>
</evidence>
<reference evidence="2" key="1">
    <citation type="submission" date="2021-01" db="EMBL/GenBank/DDBJ databases">
        <title>Whole genome shotgun sequence of Cellulomonas chitinilytica NBRC 110799.</title>
        <authorList>
            <person name="Komaki H."/>
            <person name="Tamura T."/>
        </authorList>
    </citation>
    <scope>NUCLEOTIDE SEQUENCE</scope>
    <source>
        <strain evidence="2">NBRC 110799</strain>
    </source>
</reference>
<comment type="caution">
    <text evidence="2">The sequence shown here is derived from an EMBL/GenBank/DDBJ whole genome shotgun (WGS) entry which is preliminary data.</text>
</comment>
<dbReference type="Proteomes" id="UP000632740">
    <property type="component" value="Unassembled WGS sequence"/>
</dbReference>
<protein>
    <submittedName>
        <fullName evidence="2">Uncharacterized protein</fullName>
    </submittedName>
</protein>
<name>A0A919P7G2_9CELL</name>
<sequence length="87" mass="9735">MHDSCLKRQVEHPPGWGLRAPWTGSRQATRGRIAASAPISGRPDKWQWMVSYDGPFRAHDLPGALSVPERLTLLRRLVREGVLRPAG</sequence>